<dbReference type="AlphaFoldDB" id="A0A4R5NLJ9"/>
<reference evidence="2 3" key="1">
    <citation type="journal article" date="2019" name="Appl. Microbiol. Biotechnol.">
        <title>Uncovering carbohydrate metabolism through a genotype-phenotype association study of 56 lactic acid bacteria genomes.</title>
        <authorList>
            <person name="Buron-Moles G."/>
            <person name="Chailyan A."/>
            <person name="Dolejs I."/>
            <person name="Forster J."/>
            <person name="Miks M.H."/>
        </authorList>
    </citation>
    <scope>NUCLEOTIDE SEQUENCE [LARGE SCALE GENOMIC DNA]</scope>
    <source>
        <strain evidence="2 3">ATCC 49373</strain>
    </source>
</reference>
<protein>
    <recommendedName>
        <fullName evidence="1">NAD(P)-binding domain-containing protein</fullName>
    </recommendedName>
</protein>
<dbReference type="GO" id="GO:0016646">
    <property type="term" value="F:oxidoreductase activity, acting on the CH-NH group of donors, NAD or NADP as acceptor"/>
    <property type="evidence" value="ECO:0007669"/>
    <property type="project" value="TreeGrafter"/>
</dbReference>
<organism evidence="2 3">
    <name type="scientific">Secundilactobacillus malefermentans</name>
    <dbReference type="NCBI Taxonomy" id="176292"/>
    <lineage>
        <taxon>Bacteria</taxon>
        <taxon>Bacillati</taxon>
        <taxon>Bacillota</taxon>
        <taxon>Bacilli</taxon>
        <taxon>Lactobacillales</taxon>
        <taxon>Lactobacillaceae</taxon>
        <taxon>Secundilactobacillus</taxon>
    </lineage>
</organism>
<dbReference type="OrthoDB" id="9785372at2"/>
<evidence type="ECO:0000259" key="1">
    <source>
        <dbReference type="Pfam" id="PF13460"/>
    </source>
</evidence>
<dbReference type="Gene3D" id="3.40.50.720">
    <property type="entry name" value="NAD(P)-binding Rossmann-like Domain"/>
    <property type="match status" value="1"/>
</dbReference>
<dbReference type="STRING" id="1122149.FD44_GL000717"/>
<dbReference type="Pfam" id="PF13460">
    <property type="entry name" value="NAD_binding_10"/>
    <property type="match status" value="1"/>
</dbReference>
<evidence type="ECO:0000313" key="3">
    <source>
        <dbReference type="Proteomes" id="UP000294854"/>
    </source>
</evidence>
<dbReference type="Proteomes" id="UP000294854">
    <property type="component" value="Unassembled WGS sequence"/>
</dbReference>
<proteinExistence type="predicted"/>
<feature type="domain" description="NAD(P)-binding" evidence="1">
    <location>
        <begin position="7"/>
        <end position="199"/>
    </location>
</feature>
<dbReference type="RefSeq" id="WP_010620001.1">
    <property type="nucleotide sequence ID" value="NZ_PUFO01000063.1"/>
</dbReference>
<accession>A0A4R5NLJ9</accession>
<gene>
    <name evidence="2" type="ORF">C5L31_000673</name>
</gene>
<dbReference type="PANTHER" id="PTHR43355:SF2">
    <property type="entry name" value="FLAVIN REDUCTASE (NADPH)"/>
    <property type="match status" value="1"/>
</dbReference>
<dbReference type="InterPro" id="IPR036291">
    <property type="entry name" value="NAD(P)-bd_dom_sf"/>
</dbReference>
<keyword evidence="3" id="KW-1185">Reference proteome</keyword>
<comment type="caution">
    <text evidence="2">The sequence shown here is derived from an EMBL/GenBank/DDBJ whole genome shotgun (WGS) entry which is preliminary data.</text>
</comment>
<sequence length="211" mass="23572">MKIGIIGATGKAGQAIYREAEKRNHDVTAIVRSSEKARELFGDNVKMIKKDVFTLNQADLSGFDYIVDAFASPKAYEHLDLAGKLIRMFRENEETTLFFILGAASLNDDNGKRYLDTILANYADQPWIATPLQQAHEYDYLQWIDNVKWTAISPQETFNVGPATGYVMGEESIMKNSEGKSTVTTGNVAKAVVDEIESPTHLNKRFTVVDQ</sequence>
<dbReference type="SUPFAM" id="SSF51735">
    <property type="entry name" value="NAD(P)-binding Rossmann-fold domains"/>
    <property type="match status" value="1"/>
</dbReference>
<evidence type="ECO:0000313" key="2">
    <source>
        <dbReference type="EMBL" id="TDG75897.1"/>
    </source>
</evidence>
<name>A0A4R5NLJ9_9LACO</name>
<dbReference type="InterPro" id="IPR016040">
    <property type="entry name" value="NAD(P)-bd_dom"/>
</dbReference>
<dbReference type="InterPro" id="IPR051606">
    <property type="entry name" value="Polyketide_Oxido-like"/>
</dbReference>
<dbReference type="EMBL" id="PUFO01000063">
    <property type="protein sequence ID" value="TDG75897.1"/>
    <property type="molecule type" value="Genomic_DNA"/>
</dbReference>
<dbReference type="PANTHER" id="PTHR43355">
    <property type="entry name" value="FLAVIN REDUCTASE (NADPH)"/>
    <property type="match status" value="1"/>
</dbReference>